<feature type="repeat" description="NHL" evidence="2">
    <location>
        <begin position="190"/>
        <end position="215"/>
    </location>
</feature>
<keyword evidence="1" id="KW-0677">Repeat</keyword>
<gene>
    <name evidence="5" type="ORF">BJG266_LOCUS20127</name>
    <name evidence="4" type="ORF">QVE165_LOCUS6740</name>
</gene>
<feature type="repeat" description="NHL" evidence="2">
    <location>
        <begin position="1050"/>
        <end position="1089"/>
    </location>
</feature>
<reference evidence="4" key="1">
    <citation type="submission" date="2021-02" db="EMBL/GenBank/DDBJ databases">
        <authorList>
            <person name="Nowell W R."/>
        </authorList>
    </citation>
    <scope>NUCLEOTIDE SEQUENCE</scope>
</reference>
<protein>
    <recommendedName>
        <fullName evidence="7">NHL repeat containing protein</fullName>
    </recommendedName>
</protein>
<sequence length="1149" mass="124730">MKLFNFLNIWLLSLFIGQTSAIAYNLPKFCANATWNPVAITFATSATLGTNVHGLFVDTNNTVYVADRANDRVLIWFNSSTTPTSIISGGLDSPYGLFITDNGDIYVDNGNTYNRVDRWAFNSTSSVPAMYNCGPCYGLFIDINNMLYCSLYNSNKVIAKSLYTNLNIWNTVAGTGTAGSTPSTLNGQCGIFVDNNLNLYVADSYNNRIQKFASGQLNGTTITTGTITLNRPTGIILDFDGYLFIVDQYNYRVIGSGPYGYRCIAACSGSSGSSSSQLYLPYSLSFDSYGNMFINDEANRRIQKFLLVTNGCNGTTSTTTMSSVTPMNSTQSVPLLTSTYGTNSTSVSSSTILSYNLPTFSAYATWSSNGVTLFNTTTIGTNPYGLFVDTNNTLYICEYSKNMIQVWLENSTVPIRNISGGLSSPYAMFVTVNGDVYVDNGNSNSQVDKWTVNTTAGISVMTVKAACYGLFVDIYNNIYCSQYTYHQVVTKSLNSNSDMWIVAAGTDCSGSTSNTLYNPRGIFVDTDLNLYVADYTNDRVQKFLPQQVNGITIAGTGATGTISLNGPSGVVLDADGYVFIADYLNNRIVGSGPNGFRCLLGCSSVAGSASNQLHYPTSLSFDSYGNMFVVDNYNNRIQKFYITSNIYSTTINQPRFCPSTTWYTNAITFANSSTVGTYVYGIFVGLDNTVYVANQQTNNVVVWFEGSINPDKILSGSLSSPYDLFVTPLGDVYVDNGLHNGRVDKFSLNSNISTSVMSVPNMCAGIFVDISNTLYCAAYTSHQIVKKWLNDSVLISTIVAGTGASAPGTITLSNPNGIALDGNGYLFIADTNNDRIIGSGPYGFRCLFGCTGSGSSSSQLNTPVTLRFDSYGNLFVADRYNYRVQKFILASNSCSIYYNQPTFCSNALWYSNASNFASSSTIGTLPYGIFINGINTIYVPNRVTNTILSWPQWSTSSTSKSYTNLSNPFSLFMSMTGDIYIDNGYSYGRVDKYIFNTSNRVTVMNVNGSCYGLFIDINNNLYCSLKNLHQVVKLLLNNGTTIPTIAAGNGSAGSLSNMLNFPQGIYVDSNLNLYIADSANNRIQFIQSGQLDGVTLVGNGSSANITLNYPTGIVLDANGYLFIVDSYNHRIVASSSTGFRCLVQACQTS</sequence>
<dbReference type="Proteomes" id="UP000663832">
    <property type="component" value="Unassembled WGS sequence"/>
</dbReference>
<dbReference type="Pfam" id="PF01436">
    <property type="entry name" value="NHL"/>
    <property type="match status" value="4"/>
</dbReference>
<evidence type="ECO:0000256" key="1">
    <source>
        <dbReference type="ARBA" id="ARBA00022737"/>
    </source>
</evidence>
<evidence type="ECO:0008006" key="7">
    <source>
        <dbReference type="Google" id="ProtNLM"/>
    </source>
</evidence>
<evidence type="ECO:0000313" key="5">
    <source>
        <dbReference type="EMBL" id="CAF1078580.1"/>
    </source>
</evidence>
<accession>A0A813VWN4</accession>
<dbReference type="InterPro" id="IPR011042">
    <property type="entry name" value="6-blade_b-propeller_TolB-like"/>
</dbReference>
<dbReference type="InterPro" id="IPR001258">
    <property type="entry name" value="NHL_repeat"/>
</dbReference>
<dbReference type="CDD" id="cd05819">
    <property type="entry name" value="NHL"/>
    <property type="match status" value="4"/>
</dbReference>
<evidence type="ECO:0000256" key="3">
    <source>
        <dbReference type="SAM" id="SignalP"/>
    </source>
</evidence>
<name>A0A813VWN4_9BILA</name>
<keyword evidence="3" id="KW-0732">Signal</keyword>
<dbReference type="AlphaFoldDB" id="A0A813VWN4"/>
<dbReference type="SUPFAM" id="SSF101898">
    <property type="entry name" value="NHL repeat"/>
    <property type="match status" value="4"/>
</dbReference>
<proteinExistence type="predicted"/>
<evidence type="ECO:0000256" key="2">
    <source>
        <dbReference type="PROSITE-ProRule" id="PRU00504"/>
    </source>
</evidence>
<feature type="chain" id="PRO_5036409517" description="NHL repeat containing protein" evidence="3">
    <location>
        <begin position="22"/>
        <end position="1149"/>
    </location>
</feature>
<organism evidence="4 6">
    <name type="scientific">Adineta steineri</name>
    <dbReference type="NCBI Taxonomy" id="433720"/>
    <lineage>
        <taxon>Eukaryota</taxon>
        <taxon>Metazoa</taxon>
        <taxon>Spiralia</taxon>
        <taxon>Gnathifera</taxon>
        <taxon>Rotifera</taxon>
        <taxon>Eurotatoria</taxon>
        <taxon>Bdelloidea</taxon>
        <taxon>Adinetida</taxon>
        <taxon>Adinetidae</taxon>
        <taxon>Adineta</taxon>
    </lineage>
</organism>
<feature type="repeat" description="NHL" evidence="2">
    <location>
        <begin position="510"/>
        <end position="546"/>
    </location>
</feature>
<dbReference type="Proteomes" id="UP000663877">
    <property type="component" value="Unassembled WGS sequence"/>
</dbReference>
<dbReference type="PROSITE" id="PS51125">
    <property type="entry name" value="NHL"/>
    <property type="match status" value="3"/>
</dbReference>
<comment type="caution">
    <text evidence="4">The sequence shown here is derived from an EMBL/GenBank/DDBJ whole genome shotgun (WGS) entry which is preliminary data.</text>
</comment>
<dbReference type="PANTHER" id="PTHR24104:SF25">
    <property type="entry name" value="PROTEIN LIN-41"/>
    <property type="match status" value="1"/>
</dbReference>
<dbReference type="OrthoDB" id="342730at2759"/>
<dbReference type="Gene3D" id="2.40.10.500">
    <property type="match status" value="5"/>
</dbReference>
<dbReference type="EMBL" id="CAJNOI010000112">
    <property type="protein sequence ID" value="CAF1078580.1"/>
    <property type="molecule type" value="Genomic_DNA"/>
</dbReference>
<dbReference type="Gene3D" id="2.120.10.30">
    <property type="entry name" value="TolB, C-terminal domain"/>
    <property type="match status" value="3"/>
</dbReference>
<dbReference type="GO" id="GO:0008270">
    <property type="term" value="F:zinc ion binding"/>
    <property type="evidence" value="ECO:0007669"/>
    <property type="project" value="UniProtKB-KW"/>
</dbReference>
<dbReference type="PANTHER" id="PTHR24104">
    <property type="entry name" value="E3 UBIQUITIN-PROTEIN LIGASE NHLRC1-RELATED"/>
    <property type="match status" value="1"/>
</dbReference>
<evidence type="ECO:0000313" key="4">
    <source>
        <dbReference type="EMBL" id="CAF0849172.1"/>
    </source>
</evidence>
<dbReference type="InterPro" id="IPR050952">
    <property type="entry name" value="TRIM-NHL_E3_ligases"/>
</dbReference>
<dbReference type="EMBL" id="CAJNOM010000028">
    <property type="protein sequence ID" value="CAF0849172.1"/>
    <property type="molecule type" value="Genomic_DNA"/>
</dbReference>
<evidence type="ECO:0000313" key="6">
    <source>
        <dbReference type="Proteomes" id="UP000663832"/>
    </source>
</evidence>
<keyword evidence="6" id="KW-1185">Reference proteome</keyword>
<feature type="signal peptide" evidence="3">
    <location>
        <begin position="1"/>
        <end position="21"/>
    </location>
</feature>